<feature type="domain" description="Signal transduction histidine kinase subgroup 3 dimerisation and phosphoacceptor" evidence="13">
    <location>
        <begin position="432"/>
        <end position="500"/>
    </location>
</feature>
<dbReference type="EMBL" id="CAJRAU010000007">
    <property type="protein sequence ID" value="CAG5072961.1"/>
    <property type="molecule type" value="Genomic_DNA"/>
</dbReference>
<keyword evidence="5" id="KW-0547">Nucleotide-binding</keyword>
<proteinExistence type="predicted"/>
<feature type="domain" description="7TM-DISM receptor extracellular" evidence="11">
    <location>
        <begin position="200"/>
        <end position="400"/>
    </location>
</feature>
<gene>
    <name evidence="14" type="ORF">DYBT9623_04495</name>
</gene>
<keyword evidence="6" id="KW-0418">Kinase</keyword>
<keyword evidence="3" id="KW-0597">Phosphoprotein</keyword>
<keyword evidence="9" id="KW-0812">Transmembrane</keyword>
<dbReference type="InterPro" id="IPR011623">
    <property type="entry name" value="7TMR_DISM_rcpt_extracell_dom1"/>
</dbReference>
<evidence type="ECO:0000256" key="2">
    <source>
        <dbReference type="ARBA" id="ARBA00012438"/>
    </source>
</evidence>
<dbReference type="Pfam" id="PF07695">
    <property type="entry name" value="7TMR-DISM_7TM"/>
    <property type="match status" value="1"/>
</dbReference>
<keyword evidence="4" id="KW-0808">Transferase</keyword>
<evidence type="ECO:0000313" key="15">
    <source>
        <dbReference type="Proteomes" id="UP000679725"/>
    </source>
</evidence>
<feature type="transmembrane region" description="Helical" evidence="9">
    <location>
        <begin position="199"/>
        <end position="220"/>
    </location>
</feature>
<comment type="caution">
    <text evidence="14">The sequence shown here is derived from an EMBL/GenBank/DDBJ whole genome shotgun (WGS) entry which is preliminary data.</text>
</comment>
<accession>A0ABM8UVX3</accession>
<comment type="catalytic activity">
    <reaction evidence="1">
        <text>ATP + protein L-histidine = ADP + protein N-phospho-L-histidine.</text>
        <dbReference type="EC" id="2.7.13.3"/>
    </reaction>
</comment>
<keyword evidence="8" id="KW-0902">Two-component regulatory system</keyword>
<dbReference type="Pfam" id="PF07730">
    <property type="entry name" value="HisKA_3"/>
    <property type="match status" value="1"/>
</dbReference>
<evidence type="ECO:0000256" key="4">
    <source>
        <dbReference type="ARBA" id="ARBA00022679"/>
    </source>
</evidence>
<feature type="transmembrane region" description="Helical" evidence="9">
    <location>
        <begin position="258"/>
        <end position="277"/>
    </location>
</feature>
<dbReference type="Gene3D" id="2.60.40.2380">
    <property type="match status" value="1"/>
</dbReference>
<feature type="transmembrane region" description="Helical" evidence="9">
    <location>
        <begin position="350"/>
        <end position="372"/>
    </location>
</feature>
<keyword evidence="9" id="KW-1133">Transmembrane helix</keyword>
<evidence type="ECO:0000256" key="3">
    <source>
        <dbReference type="ARBA" id="ARBA00022553"/>
    </source>
</evidence>
<sequence length="630" mass="73179">MRKTLLLLAFLANLGAACIARTPFPPDTLPGKPYAFPIDDQFRETDLHGYLYAFSTVDSNLRIQDILSKKLPFTVLERLIPHFGNDHRYHWIRATIINNGTQVNQLVSYLHQNELSDIAFYIVNDENEVTYQQEHFSQRTYINQKPIITRYFAFPVDIRPQQEVTIYWRVFRDENSVILPFKLYQRNAFHAFLVTYDSLAFISLGVILSAFLLSFILFFVTKYKLLIYYAGYCLFYFILCIANDGIILQYFHIDPFEIAIGVRLVTTGLMMYFLLQFSRYFLSADHLLWRWVVKTAKYLAYILPVLSIAIAVLSLNTLFVSIFFLMGMFSIILIFVMIIVGMIHRKRAAYFYFIAAGPYFASCIWFALIILFGVPTTWFYYTSILYIPIIEMVVLGIELGNRLIRERDKYYRGLNDLQRELTSSILKTQDAERRRIAADLHDELGGTLATIRLKFASLKRGLYLRENIAQPEMQDVEEIEPLIHKSSNDLRRISQTLMPPEFERIGLAGSIKHVVDSLSAHNAKFTFLTAGEKRNLYTEKELAIYRITTEMVQYICRRDQVSRGSAQLLYCDEHLRVVIEADEKIGSVTKTDEIVRKDLSSYSLLVNYLDGNFYLEVSHSGIFIIAEIPY</sequence>
<evidence type="ECO:0000256" key="6">
    <source>
        <dbReference type="ARBA" id="ARBA00022777"/>
    </source>
</evidence>
<feature type="chain" id="PRO_5047047866" description="histidine kinase" evidence="10">
    <location>
        <begin position="20"/>
        <end position="630"/>
    </location>
</feature>
<evidence type="ECO:0000256" key="9">
    <source>
        <dbReference type="SAM" id="Phobius"/>
    </source>
</evidence>
<organism evidence="14 15">
    <name type="scientific">Dyadobacter linearis</name>
    <dbReference type="NCBI Taxonomy" id="2823330"/>
    <lineage>
        <taxon>Bacteria</taxon>
        <taxon>Pseudomonadati</taxon>
        <taxon>Bacteroidota</taxon>
        <taxon>Cytophagia</taxon>
        <taxon>Cytophagales</taxon>
        <taxon>Spirosomataceae</taxon>
        <taxon>Dyadobacter</taxon>
    </lineage>
</organism>
<evidence type="ECO:0000313" key="14">
    <source>
        <dbReference type="EMBL" id="CAG5072961.1"/>
    </source>
</evidence>
<evidence type="ECO:0000259" key="11">
    <source>
        <dbReference type="Pfam" id="PF07695"/>
    </source>
</evidence>
<evidence type="ECO:0000256" key="8">
    <source>
        <dbReference type="ARBA" id="ARBA00023012"/>
    </source>
</evidence>
<dbReference type="InterPro" id="IPR050482">
    <property type="entry name" value="Sensor_HK_TwoCompSys"/>
</dbReference>
<dbReference type="RefSeq" id="WP_215235765.1">
    <property type="nucleotide sequence ID" value="NZ_CAJRAU010000007.1"/>
</dbReference>
<evidence type="ECO:0000256" key="1">
    <source>
        <dbReference type="ARBA" id="ARBA00000085"/>
    </source>
</evidence>
<feature type="signal peptide" evidence="10">
    <location>
        <begin position="1"/>
        <end position="19"/>
    </location>
</feature>
<feature type="transmembrane region" description="Helical" evidence="9">
    <location>
        <begin position="298"/>
        <end position="316"/>
    </location>
</feature>
<dbReference type="Gene3D" id="6.10.250.2870">
    <property type="match status" value="1"/>
</dbReference>
<dbReference type="Pfam" id="PF07696">
    <property type="entry name" value="7TMR-DISMED2"/>
    <property type="match status" value="1"/>
</dbReference>
<dbReference type="PROSITE" id="PS51257">
    <property type="entry name" value="PROKAR_LIPOPROTEIN"/>
    <property type="match status" value="1"/>
</dbReference>
<evidence type="ECO:0000256" key="10">
    <source>
        <dbReference type="SAM" id="SignalP"/>
    </source>
</evidence>
<keyword evidence="10" id="KW-0732">Signal</keyword>
<evidence type="ECO:0000259" key="13">
    <source>
        <dbReference type="Pfam" id="PF07730"/>
    </source>
</evidence>
<name>A0ABM8UVX3_9BACT</name>
<feature type="transmembrane region" description="Helical" evidence="9">
    <location>
        <begin position="322"/>
        <end position="343"/>
    </location>
</feature>
<keyword evidence="9" id="KW-0472">Membrane</keyword>
<dbReference type="EC" id="2.7.13.3" evidence="2"/>
<evidence type="ECO:0000259" key="12">
    <source>
        <dbReference type="Pfam" id="PF07696"/>
    </source>
</evidence>
<keyword evidence="7" id="KW-0067">ATP-binding</keyword>
<keyword evidence="15" id="KW-1185">Reference proteome</keyword>
<dbReference type="InterPro" id="IPR011622">
    <property type="entry name" value="7TMR_DISM_rcpt_extracell_dom2"/>
</dbReference>
<feature type="domain" description="7TM-DISM receptor extracellular" evidence="12">
    <location>
        <begin position="50"/>
        <end position="185"/>
    </location>
</feature>
<feature type="transmembrane region" description="Helical" evidence="9">
    <location>
        <begin position="378"/>
        <end position="397"/>
    </location>
</feature>
<protein>
    <recommendedName>
        <fullName evidence="2">histidine kinase</fullName>
        <ecNumber evidence="2">2.7.13.3</ecNumber>
    </recommendedName>
</protein>
<dbReference type="Proteomes" id="UP000679725">
    <property type="component" value="Unassembled WGS sequence"/>
</dbReference>
<dbReference type="InterPro" id="IPR011712">
    <property type="entry name" value="Sig_transdc_His_kin_sub3_dim/P"/>
</dbReference>
<dbReference type="PANTHER" id="PTHR24421">
    <property type="entry name" value="NITRATE/NITRITE SENSOR PROTEIN NARX-RELATED"/>
    <property type="match status" value="1"/>
</dbReference>
<evidence type="ECO:0000256" key="7">
    <source>
        <dbReference type="ARBA" id="ARBA00022840"/>
    </source>
</evidence>
<reference evidence="14 15" key="1">
    <citation type="submission" date="2021-04" db="EMBL/GenBank/DDBJ databases">
        <authorList>
            <person name="Rodrigo-Torres L."/>
            <person name="Arahal R. D."/>
            <person name="Lucena T."/>
        </authorList>
    </citation>
    <scope>NUCLEOTIDE SEQUENCE [LARGE SCALE GENOMIC DNA]</scope>
    <source>
        <strain evidence="14 15">CECT 9623</strain>
    </source>
</reference>
<evidence type="ECO:0000256" key="5">
    <source>
        <dbReference type="ARBA" id="ARBA00022741"/>
    </source>
</evidence>
<feature type="transmembrane region" description="Helical" evidence="9">
    <location>
        <begin position="227"/>
        <end position="252"/>
    </location>
</feature>
<dbReference type="PANTHER" id="PTHR24421:SF10">
    <property type="entry name" value="NITRATE_NITRITE SENSOR PROTEIN NARQ"/>
    <property type="match status" value="1"/>
</dbReference>